<evidence type="ECO:0000313" key="3">
    <source>
        <dbReference type="Proteomes" id="UP001345219"/>
    </source>
</evidence>
<dbReference type="PROSITE" id="PS51257">
    <property type="entry name" value="PROKAR_LIPOPROTEIN"/>
    <property type="match status" value="1"/>
</dbReference>
<organism evidence="2 3">
    <name type="scientific">Trapa incisa</name>
    <dbReference type="NCBI Taxonomy" id="236973"/>
    <lineage>
        <taxon>Eukaryota</taxon>
        <taxon>Viridiplantae</taxon>
        <taxon>Streptophyta</taxon>
        <taxon>Embryophyta</taxon>
        <taxon>Tracheophyta</taxon>
        <taxon>Spermatophyta</taxon>
        <taxon>Magnoliopsida</taxon>
        <taxon>eudicotyledons</taxon>
        <taxon>Gunneridae</taxon>
        <taxon>Pentapetalae</taxon>
        <taxon>rosids</taxon>
        <taxon>malvids</taxon>
        <taxon>Myrtales</taxon>
        <taxon>Lythraceae</taxon>
        <taxon>Trapa</taxon>
    </lineage>
</organism>
<keyword evidence="3" id="KW-1185">Reference proteome</keyword>
<feature type="region of interest" description="Disordered" evidence="1">
    <location>
        <begin position="1"/>
        <end position="27"/>
    </location>
</feature>
<dbReference type="AlphaFoldDB" id="A0AAN7K385"/>
<name>A0AAN7K385_9MYRT</name>
<evidence type="ECO:0000256" key="1">
    <source>
        <dbReference type="SAM" id="MobiDB-lite"/>
    </source>
</evidence>
<dbReference type="EMBL" id="JAXIOK010000012">
    <property type="protein sequence ID" value="KAK4758697.1"/>
    <property type="molecule type" value="Genomic_DNA"/>
</dbReference>
<protein>
    <submittedName>
        <fullName evidence="2">Uncharacterized protein</fullName>
    </submittedName>
</protein>
<feature type="compositionally biased region" description="Low complexity" evidence="1">
    <location>
        <begin position="1"/>
        <end position="15"/>
    </location>
</feature>
<gene>
    <name evidence="2" type="ORF">SAY87_019998</name>
</gene>
<reference evidence="2 3" key="1">
    <citation type="journal article" date="2023" name="Hortic Res">
        <title>Pangenome of water caltrop reveals structural variations and asymmetric subgenome divergence after allopolyploidization.</title>
        <authorList>
            <person name="Zhang X."/>
            <person name="Chen Y."/>
            <person name="Wang L."/>
            <person name="Yuan Y."/>
            <person name="Fang M."/>
            <person name="Shi L."/>
            <person name="Lu R."/>
            <person name="Comes H.P."/>
            <person name="Ma Y."/>
            <person name="Chen Y."/>
            <person name="Huang G."/>
            <person name="Zhou Y."/>
            <person name="Zheng Z."/>
            <person name="Qiu Y."/>
        </authorList>
    </citation>
    <scope>NUCLEOTIDE SEQUENCE [LARGE SCALE GENOMIC DNA]</scope>
    <source>
        <tissue evidence="2">Roots</tissue>
    </source>
</reference>
<sequence>MRTTVTKITSTSTTSFDRASSAISPSGSTLISSCTVETSRSAAKSVDRSRSRWTRPIRGGNGRRAAATAAREVGGVIHLQFHHSYLQAINNIFQQDIHRV</sequence>
<feature type="region of interest" description="Disordered" evidence="1">
    <location>
        <begin position="42"/>
        <end position="64"/>
    </location>
</feature>
<accession>A0AAN7K385</accession>
<dbReference type="Proteomes" id="UP001345219">
    <property type="component" value="Chromosome 15"/>
</dbReference>
<evidence type="ECO:0000313" key="2">
    <source>
        <dbReference type="EMBL" id="KAK4758697.1"/>
    </source>
</evidence>
<comment type="caution">
    <text evidence="2">The sequence shown here is derived from an EMBL/GenBank/DDBJ whole genome shotgun (WGS) entry which is preliminary data.</text>
</comment>
<feature type="compositionally biased region" description="Polar residues" evidence="1">
    <location>
        <begin position="16"/>
        <end position="27"/>
    </location>
</feature>
<proteinExistence type="predicted"/>